<name>A0A8J5P732_FUSOX</name>
<proteinExistence type="predicted"/>
<evidence type="ECO:0000313" key="2">
    <source>
        <dbReference type="Proteomes" id="UP000694050"/>
    </source>
</evidence>
<dbReference type="AlphaFoldDB" id="A0A8J5P732"/>
<evidence type="ECO:0008006" key="3">
    <source>
        <dbReference type="Google" id="ProtNLM"/>
    </source>
</evidence>
<dbReference type="Proteomes" id="UP000694050">
    <property type="component" value="Unassembled WGS sequence"/>
</dbReference>
<accession>A0A8J5P732</accession>
<protein>
    <recommendedName>
        <fullName evidence="3">BTB domain-containing protein</fullName>
    </recommendedName>
</protein>
<evidence type="ECO:0000313" key="1">
    <source>
        <dbReference type="EMBL" id="KAG7414639.1"/>
    </source>
</evidence>
<gene>
    <name evidence="1" type="ORF">Forpe1208_v008267</name>
</gene>
<comment type="caution">
    <text evidence="1">The sequence shown here is derived from an EMBL/GenBank/DDBJ whole genome shotgun (WGS) entry which is preliminary data.</text>
</comment>
<sequence length="154" mass="16942">MLKRRSVMDCEVLMRINNGLSPTNAFMQLQQTIRSKYGERSGSPDNPNCGIVPDGDIFLVVGPERTKLHVKSMLLMAVSKPLSVMLGPDWKEGHDMRHHNGPFEVSLPDDNATALEIICSVIHFQNDKIPRTLAAGDVLAVAVAADKYDCLNAL</sequence>
<organism evidence="1 2">
    <name type="scientific">Fusarium oxysporum f. sp. rapae</name>
    <dbReference type="NCBI Taxonomy" id="485398"/>
    <lineage>
        <taxon>Eukaryota</taxon>
        <taxon>Fungi</taxon>
        <taxon>Dikarya</taxon>
        <taxon>Ascomycota</taxon>
        <taxon>Pezizomycotina</taxon>
        <taxon>Sordariomycetes</taxon>
        <taxon>Hypocreomycetidae</taxon>
        <taxon>Hypocreales</taxon>
        <taxon>Nectriaceae</taxon>
        <taxon>Fusarium</taxon>
        <taxon>Fusarium oxysporum species complex</taxon>
    </lineage>
</organism>
<reference evidence="1" key="1">
    <citation type="submission" date="2021-04" db="EMBL/GenBank/DDBJ databases">
        <title>First draft genome resource for Brassicaceae pathogens Fusarium oxysporum f. sp. raphani and Fusarium oxysporum f. sp. rapae.</title>
        <authorList>
            <person name="Asai S."/>
        </authorList>
    </citation>
    <scope>NUCLEOTIDE SEQUENCE</scope>
    <source>
        <strain evidence="1">Tf1208</strain>
    </source>
</reference>
<dbReference type="EMBL" id="JAELUQ010000005">
    <property type="protein sequence ID" value="KAG7414639.1"/>
    <property type="molecule type" value="Genomic_DNA"/>
</dbReference>